<evidence type="ECO:0000256" key="1">
    <source>
        <dbReference type="ARBA" id="ARBA00009199"/>
    </source>
</evidence>
<protein>
    <submittedName>
        <fullName evidence="3">Amidase</fullName>
        <ecNumber evidence="3">3.5.1.4</ecNumber>
    </submittedName>
</protein>
<dbReference type="Gene3D" id="3.90.1300.10">
    <property type="entry name" value="Amidase signature (AS) domain"/>
    <property type="match status" value="1"/>
</dbReference>
<sequence length="471" mass="51398">MSDTDLGTLDARTLTQLYAQRAASPLEATRAALDRIERFNEAVNAYVYVDREGAEKAAKASARRWGQGKPRSPIDGVPVSMKDLTQVADMPCRDGSLTSSTALCDTDAPPARMLREAGAVLLGKTNTPEFGWKAVTDNRLFGATANPWDTRLTPGGSSGGAAVAAALNMGVLHQGGDSGGSIRIPAAFTGVFGFKPTYGWTPQWPPATEPSLSHLGPLTRTVDDAVSMLNVIGRYDYRDPYATRGQPDCWAEDLGKELTGLRIGFSKDLGYAEVDEDIADCVHKAAEQMAALGAEVVEVDPGFDSPLDAFRKLWFTASLEQVSQMSDHQRERLDPGLVSNARRAEEWRSLDLFRAWMTRAHLTQCLEIFNQEYHLLMTPSVAVAPFELNQEVPPGSKMRDWEEWACFNYPFNLSQQPAASVPCGFTPAGLPVGFQLAGGKYDDVRVLRACHTYLQAHPPRFPSVPDPAQFA</sequence>
<dbReference type="PANTHER" id="PTHR11895">
    <property type="entry name" value="TRANSAMIDASE"/>
    <property type="match status" value="1"/>
</dbReference>
<dbReference type="RefSeq" id="WP_259037214.1">
    <property type="nucleotide sequence ID" value="NZ_JAJISC010000007.1"/>
</dbReference>
<dbReference type="PANTHER" id="PTHR11895:SF7">
    <property type="entry name" value="GLUTAMYL-TRNA(GLN) AMIDOTRANSFERASE SUBUNIT A, MITOCHONDRIAL"/>
    <property type="match status" value="1"/>
</dbReference>
<evidence type="ECO:0000259" key="2">
    <source>
        <dbReference type="Pfam" id="PF01425"/>
    </source>
</evidence>
<name>A0ABT2EJI4_9GAMM</name>
<dbReference type="InterPro" id="IPR036928">
    <property type="entry name" value="AS_sf"/>
</dbReference>
<comment type="caution">
    <text evidence="3">The sequence shown here is derived from an EMBL/GenBank/DDBJ whole genome shotgun (WGS) entry which is preliminary data.</text>
</comment>
<gene>
    <name evidence="3" type="ORF">LLY24_15545</name>
</gene>
<dbReference type="InterPro" id="IPR000120">
    <property type="entry name" value="Amidase"/>
</dbReference>
<accession>A0ABT2EJI4</accession>
<comment type="similarity">
    <text evidence="1">Belongs to the amidase family.</text>
</comment>
<reference evidence="3" key="1">
    <citation type="submission" date="2021-11" db="EMBL/GenBank/DDBJ databases">
        <title>Halomonas sp., isolated from a coastal aquaculture zone in Dongshan Bay.</title>
        <authorList>
            <person name="Lin W."/>
        </authorList>
    </citation>
    <scope>NUCLEOTIDE SEQUENCE</scope>
    <source>
        <strain evidence="3">Yzlin-01</strain>
    </source>
</reference>
<dbReference type="Pfam" id="PF01425">
    <property type="entry name" value="Amidase"/>
    <property type="match status" value="1"/>
</dbReference>
<dbReference type="EMBL" id="JAJISC010000007">
    <property type="protein sequence ID" value="MCS2610729.1"/>
    <property type="molecule type" value="Genomic_DNA"/>
</dbReference>
<proteinExistence type="inferred from homology"/>
<evidence type="ECO:0000313" key="4">
    <source>
        <dbReference type="Proteomes" id="UP001165542"/>
    </source>
</evidence>
<dbReference type="NCBIfam" id="NF004815">
    <property type="entry name" value="PRK06169.1"/>
    <property type="match status" value="1"/>
</dbReference>
<dbReference type="SUPFAM" id="SSF75304">
    <property type="entry name" value="Amidase signature (AS) enzymes"/>
    <property type="match status" value="1"/>
</dbReference>
<keyword evidence="4" id="KW-1185">Reference proteome</keyword>
<dbReference type="InterPro" id="IPR023631">
    <property type="entry name" value="Amidase_dom"/>
</dbReference>
<dbReference type="GO" id="GO:0004040">
    <property type="term" value="F:amidase activity"/>
    <property type="evidence" value="ECO:0007669"/>
    <property type="project" value="UniProtKB-EC"/>
</dbReference>
<feature type="domain" description="Amidase" evidence="2">
    <location>
        <begin position="27"/>
        <end position="447"/>
    </location>
</feature>
<dbReference type="EC" id="3.5.1.4" evidence="3"/>
<dbReference type="Proteomes" id="UP001165542">
    <property type="component" value="Unassembled WGS sequence"/>
</dbReference>
<keyword evidence="3" id="KW-0378">Hydrolase</keyword>
<organism evidence="3 4">
    <name type="scientific">Halomonas dongshanensis</name>
    <dbReference type="NCBI Taxonomy" id="2890835"/>
    <lineage>
        <taxon>Bacteria</taxon>
        <taxon>Pseudomonadati</taxon>
        <taxon>Pseudomonadota</taxon>
        <taxon>Gammaproteobacteria</taxon>
        <taxon>Oceanospirillales</taxon>
        <taxon>Halomonadaceae</taxon>
        <taxon>Halomonas</taxon>
    </lineage>
</organism>
<evidence type="ECO:0000313" key="3">
    <source>
        <dbReference type="EMBL" id="MCS2610729.1"/>
    </source>
</evidence>